<evidence type="ECO:0000259" key="2">
    <source>
        <dbReference type="Pfam" id="PF08718"/>
    </source>
</evidence>
<dbReference type="InterPro" id="IPR014830">
    <property type="entry name" value="Glycolipid_transfer_prot_dom"/>
</dbReference>
<name>A0AA88YI61_PINIB</name>
<dbReference type="GO" id="GO:0016020">
    <property type="term" value="C:membrane"/>
    <property type="evidence" value="ECO:0007669"/>
    <property type="project" value="TreeGrafter"/>
</dbReference>
<organism evidence="3 4">
    <name type="scientific">Pinctada imbricata</name>
    <name type="common">Atlantic pearl-oyster</name>
    <name type="synonym">Pinctada martensii</name>
    <dbReference type="NCBI Taxonomy" id="66713"/>
    <lineage>
        <taxon>Eukaryota</taxon>
        <taxon>Metazoa</taxon>
        <taxon>Spiralia</taxon>
        <taxon>Lophotrochozoa</taxon>
        <taxon>Mollusca</taxon>
        <taxon>Bivalvia</taxon>
        <taxon>Autobranchia</taxon>
        <taxon>Pteriomorphia</taxon>
        <taxon>Pterioida</taxon>
        <taxon>Pterioidea</taxon>
        <taxon>Pteriidae</taxon>
        <taxon>Pinctada</taxon>
    </lineage>
</organism>
<dbReference type="GO" id="GO:0032691">
    <property type="term" value="P:negative regulation of interleukin-1 beta production"/>
    <property type="evidence" value="ECO:0007669"/>
    <property type="project" value="UniProtKB-ARBA"/>
</dbReference>
<reference evidence="3" key="1">
    <citation type="submission" date="2019-08" db="EMBL/GenBank/DDBJ databases">
        <title>The improved chromosome-level genome for the pearl oyster Pinctada fucata martensii using PacBio sequencing and Hi-C.</title>
        <authorList>
            <person name="Zheng Z."/>
        </authorList>
    </citation>
    <scope>NUCLEOTIDE SEQUENCE</scope>
    <source>
        <strain evidence="3">ZZ-2019</strain>
        <tissue evidence="3">Adductor muscle</tissue>
    </source>
</reference>
<dbReference type="Pfam" id="PF08718">
    <property type="entry name" value="GLTP"/>
    <property type="match status" value="1"/>
</dbReference>
<evidence type="ECO:0000313" key="3">
    <source>
        <dbReference type="EMBL" id="KAK3105317.1"/>
    </source>
</evidence>
<dbReference type="PANTHER" id="PTHR10219">
    <property type="entry name" value="GLYCOLIPID TRANSFER PROTEIN-RELATED"/>
    <property type="match status" value="1"/>
</dbReference>
<gene>
    <name evidence="3" type="ORF">FSP39_022389</name>
</gene>
<dbReference type="PANTHER" id="PTHR10219:SF43">
    <property type="entry name" value="GLYCOLIPID TRANSFER PROTEIN DOMAIN-CONTAINING PROTEIN"/>
    <property type="match status" value="1"/>
</dbReference>
<comment type="caution">
    <text evidence="3">The sequence shown here is derived from an EMBL/GenBank/DDBJ whole genome shotgun (WGS) entry which is preliminary data.</text>
</comment>
<proteinExistence type="inferred from homology"/>
<evidence type="ECO:0000313" key="4">
    <source>
        <dbReference type="Proteomes" id="UP001186944"/>
    </source>
</evidence>
<feature type="domain" description="Glycolipid transfer protein" evidence="2">
    <location>
        <begin position="33"/>
        <end position="178"/>
    </location>
</feature>
<keyword evidence="4" id="KW-1185">Reference proteome</keyword>
<dbReference type="AlphaFoldDB" id="A0AA88YI61"/>
<dbReference type="Gene3D" id="1.10.3520.10">
    <property type="entry name" value="Glycolipid transfer protein"/>
    <property type="match status" value="1"/>
</dbReference>
<dbReference type="SUPFAM" id="SSF110004">
    <property type="entry name" value="Glycolipid transfer protein, GLTP"/>
    <property type="match status" value="1"/>
</dbReference>
<accession>A0AA88YI61</accession>
<dbReference type="InterPro" id="IPR036497">
    <property type="entry name" value="GLTP_sf"/>
</dbReference>
<dbReference type="EMBL" id="VSWD01000004">
    <property type="protein sequence ID" value="KAK3105317.1"/>
    <property type="molecule type" value="Genomic_DNA"/>
</dbReference>
<dbReference type="FunFam" id="1.10.3520.10:FF:000002">
    <property type="entry name" value="Ceramide-1-phosphate transfer protein"/>
    <property type="match status" value="1"/>
</dbReference>
<dbReference type="GO" id="GO:1902387">
    <property type="term" value="F:ceramide 1-phosphate binding"/>
    <property type="evidence" value="ECO:0007669"/>
    <property type="project" value="TreeGrafter"/>
</dbReference>
<comment type="similarity">
    <text evidence="1">Belongs to the GLTP family.</text>
</comment>
<evidence type="ECO:0000256" key="1">
    <source>
        <dbReference type="ARBA" id="ARBA00007148"/>
    </source>
</evidence>
<protein>
    <recommendedName>
        <fullName evidence="2">Glycolipid transfer protein domain-containing protein</fullName>
    </recommendedName>
</protein>
<dbReference type="GO" id="GO:1902388">
    <property type="term" value="F:ceramide 1-phosphate transfer activity"/>
    <property type="evidence" value="ECO:0007669"/>
    <property type="project" value="TreeGrafter"/>
</dbReference>
<dbReference type="Proteomes" id="UP001186944">
    <property type="component" value="Unassembled WGS sequence"/>
</dbReference>
<dbReference type="GO" id="GO:0005829">
    <property type="term" value="C:cytosol"/>
    <property type="evidence" value="ECO:0007669"/>
    <property type="project" value="TreeGrafter"/>
</dbReference>
<sequence length="215" mass="24958">MATFDTDTKHDFDLEVVKTEFKKCRVHDDRLLLDNYLNAFTELNRFFRLSGRIFGFVAKDLEDKIHILQSHRKSDKGERYESIQGMVNYEKSNQLLQVKGHLPSGSRTLLRLHRASEFILTFMARMSESDDHDKSSHIAAEVYSQTLAKHHPWLVQKMAGVAMYILPSRKQLLETMCKHDYAHVSTLLNETVSAGKPVYEITQKLYEENDLLDLP</sequence>